<evidence type="ECO:0000256" key="4">
    <source>
        <dbReference type="ARBA" id="ARBA00035656"/>
    </source>
</evidence>
<keyword evidence="3" id="KW-0206">Cytoskeleton</keyword>
<dbReference type="PANTHER" id="PTHR31144:SF1">
    <property type="entry name" value="UPF0602 PROTEIN C4ORF47"/>
    <property type="match status" value="1"/>
</dbReference>
<dbReference type="GO" id="GO:0005813">
    <property type="term" value="C:centrosome"/>
    <property type="evidence" value="ECO:0007669"/>
    <property type="project" value="UniProtKB-SubCell"/>
</dbReference>
<dbReference type="PANTHER" id="PTHR31144">
    <property type="entry name" value="UPF0602 PROTEIN C4ORF47"/>
    <property type="match status" value="1"/>
</dbReference>
<accession>F0VZA3</accession>
<comment type="subcellular location">
    <subcellularLocation>
        <location evidence="1">Cytoplasm</location>
        <location evidence="1">Cytoskeleton</location>
        <location evidence="1">Microtubule organizing center</location>
        <location evidence="1">Centrosome</location>
    </subcellularLocation>
</comment>
<evidence type="ECO:0000313" key="6">
    <source>
        <dbReference type="EMBL" id="CCA14133.1"/>
    </source>
</evidence>
<proteinExistence type="inferred from homology"/>
<dbReference type="GO" id="GO:0005881">
    <property type="term" value="C:cytoplasmic microtubule"/>
    <property type="evidence" value="ECO:0007669"/>
    <property type="project" value="TreeGrafter"/>
</dbReference>
<protein>
    <recommendedName>
        <fullName evidence="5">Cilia-and flagella-associated protein 96</fullName>
    </recommendedName>
</protein>
<evidence type="ECO:0000256" key="1">
    <source>
        <dbReference type="ARBA" id="ARBA00004300"/>
    </source>
</evidence>
<name>F0VZA3_9STRA</name>
<dbReference type="HOGENOM" id="CLU_1284823_0_0_1"/>
<reference evidence="6" key="1">
    <citation type="journal article" date="2011" name="PLoS Biol.">
        <title>Gene gain and loss during evolution of obligate parasitism in the white rust pathogen of Arabidopsis thaliana.</title>
        <authorList>
            <person name="Kemen E."/>
            <person name="Gardiner A."/>
            <person name="Schultz-Larsen T."/>
            <person name="Kemen A.C."/>
            <person name="Balmuth A.L."/>
            <person name="Robert-Seilaniantz A."/>
            <person name="Bailey K."/>
            <person name="Holub E."/>
            <person name="Studholme D.J."/>
            <person name="Maclean D."/>
            <person name="Jones J.D."/>
        </authorList>
    </citation>
    <scope>NUCLEOTIDE SEQUENCE</scope>
</reference>
<sequence length="227" mass="26265">MYSSKVLNKNIAPSYLAIGDPYKDSHQHDGKDPRFKGKQMMTIPAKNTCNGLGFFDKKTYSSDPLKDNTMYLTTQPMDTRKKGFGSKDAKRRDEFMSHIRTEQYRETLETELKLHEKQKRVREELGVQETPIMEETKHPFPQGLVETKFLYDIGRLQVTEFDQKSHRDRFYTIRSSESTHKRNNGPFMLTSEMIGLGAEDVVGNKPNPKNASTKQFYDHSHLHVGNV</sequence>
<evidence type="ECO:0000256" key="5">
    <source>
        <dbReference type="ARBA" id="ARBA00035693"/>
    </source>
</evidence>
<dbReference type="EMBL" id="FR824047">
    <property type="protein sequence ID" value="CCA14133.1"/>
    <property type="molecule type" value="Genomic_DNA"/>
</dbReference>
<organism evidence="6">
    <name type="scientific">Albugo laibachii Nc14</name>
    <dbReference type="NCBI Taxonomy" id="890382"/>
    <lineage>
        <taxon>Eukaryota</taxon>
        <taxon>Sar</taxon>
        <taxon>Stramenopiles</taxon>
        <taxon>Oomycota</taxon>
        <taxon>Peronosporomycetes</taxon>
        <taxon>Albuginales</taxon>
        <taxon>Albuginaceae</taxon>
        <taxon>Albugo</taxon>
    </lineage>
</organism>
<evidence type="ECO:0000256" key="2">
    <source>
        <dbReference type="ARBA" id="ARBA00022490"/>
    </source>
</evidence>
<comment type="similarity">
    <text evidence="4">Belongs to the CFAP96 family.</text>
</comment>
<reference evidence="6" key="2">
    <citation type="submission" date="2011-02" db="EMBL/GenBank/DDBJ databases">
        <authorList>
            <person name="MacLean D."/>
        </authorList>
    </citation>
    <scope>NUCLEOTIDE SEQUENCE</scope>
</reference>
<dbReference type="Pfam" id="PF15239">
    <property type="entry name" value="CFAP96-like"/>
    <property type="match status" value="1"/>
</dbReference>
<keyword evidence="2" id="KW-0963">Cytoplasm</keyword>
<dbReference type="InterPro" id="IPR029358">
    <property type="entry name" value="CFAP96"/>
</dbReference>
<evidence type="ECO:0000256" key="3">
    <source>
        <dbReference type="ARBA" id="ARBA00023212"/>
    </source>
</evidence>
<gene>
    <name evidence="6" type="primary">AlNc14C2G244</name>
    <name evidence="6" type="ORF">ALNC14_002760</name>
</gene>
<dbReference type="AlphaFoldDB" id="F0VZA3"/>